<proteinExistence type="inferred from homology"/>
<dbReference type="GO" id="GO:0003723">
    <property type="term" value="F:RNA binding"/>
    <property type="evidence" value="ECO:0007669"/>
    <property type="project" value="TreeGrafter"/>
</dbReference>
<dbReference type="InterPro" id="IPR014721">
    <property type="entry name" value="Ribsml_uS5_D2-typ_fold_subgr"/>
</dbReference>
<keyword evidence="5" id="KW-0934">Plastid</keyword>
<dbReference type="GeneID" id="37507615"/>
<dbReference type="InterPro" id="IPR020574">
    <property type="entry name" value="Ribosomal_uS9_CS"/>
</dbReference>
<comment type="similarity">
    <text evidence="1 4">Belongs to the universal ribosomal protein uS9 family.</text>
</comment>
<keyword evidence="2 4" id="KW-0689">Ribosomal protein</keyword>
<evidence type="ECO:0000256" key="4">
    <source>
        <dbReference type="RuleBase" id="RU003815"/>
    </source>
</evidence>
<reference evidence="5" key="1">
    <citation type="submission" date="2016-11" db="EMBL/GenBank/DDBJ databases">
        <title>Complete organellar and ribosomal genomic analysis of the lectotype specimen of the reef forming species Porolithon onkodes (Heydrich) Foslie.</title>
        <authorList>
            <person name="Hughey J.R."/>
            <person name="Gabrielson P.W."/>
        </authorList>
    </citation>
    <scope>NUCLEOTIDE SEQUENCE</scope>
</reference>
<name>A0A2Z2KS27_9FLOR</name>
<organism evidence="5">
    <name type="scientific">Porolithon onkodes</name>
    <dbReference type="NCBI Taxonomy" id="231751"/>
    <lineage>
        <taxon>Eukaryota</taxon>
        <taxon>Rhodophyta</taxon>
        <taxon>Florideophyceae</taxon>
        <taxon>Corallinophycidae</taxon>
        <taxon>Corallinales</taxon>
        <taxon>Porolithaceae</taxon>
        <taxon>Porolithon</taxon>
    </lineage>
</organism>
<dbReference type="RefSeq" id="YP_009502094.1">
    <property type="nucleotide sequence ID" value="NC_038144.1"/>
</dbReference>
<dbReference type="HAMAP" id="MF_00532_B">
    <property type="entry name" value="Ribosomal_uS9_B"/>
    <property type="match status" value="1"/>
</dbReference>
<evidence type="ECO:0000256" key="1">
    <source>
        <dbReference type="ARBA" id="ARBA00005251"/>
    </source>
</evidence>
<geneLocation type="plastid" evidence="5"/>
<dbReference type="SUPFAM" id="SSF54211">
    <property type="entry name" value="Ribosomal protein S5 domain 2-like"/>
    <property type="match status" value="1"/>
</dbReference>
<dbReference type="PANTHER" id="PTHR21569">
    <property type="entry name" value="RIBOSOMAL PROTEIN S9"/>
    <property type="match status" value="1"/>
</dbReference>
<dbReference type="PROSITE" id="PS00360">
    <property type="entry name" value="RIBOSOMAL_S9"/>
    <property type="match status" value="1"/>
</dbReference>
<evidence type="ECO:0000313" key="5">
    <source>
        <dbReference type="EMBL" id="ASB29696.1"/>
    </source>
</evidence>
<dbReference type="PANTHER" id="PTHR21569:SF1">
    <property type="entry name" value="SMALL RIBOSOMAL SUBUNIT PROTEIN US9M"/>
    <property type="match status" value="1"/>
</dbReference>
<sequence length="138" mass="15506">MTKLDKIPNNIRYYGTGRRKSAIARVRLIPGSGQLIINGLPGESYLQFSPNYLRISCAPLNILGLNNEYDIHVRTEGGGLTGQANAIRLGVARALCSINSNHRHVLKSEGYLTRDARIKERRKYGLRKARKAPQYSKR</sequence>
<dbReference type="EMBL" id="KY212106">
    <property type="protein sequence ID" value="ASB29696.1"/>
    <property type="molecule type" value="Genomic_DNA"/>
</dbReference>
<protein>
    <submittedName>
        <fullName evidence="5">Ribosomal protein S9</fullName>
    </submittedName>
</protein>
<dbReference type="InterPro" id="IPR000754">
    <property type="entry name" value="Ribosomal_uS9"/>
</dbReference>
<dbReference type="Gene3D" id="3.30.230.10">
    <property type="match status" value="1"/>
</dbReference>
<dbReference type="AlphaFoldDB" id="A0A2Z2KS27"/>
<evidence type="ECO:0000256" key="2">
    <source>
        <dbReference type="ARBA" id="ARBA00022980"/>
    </source>
</evidence>
<dbReference type="GO" id="GO:0003735">
    <property type="term" value="F:structural constituent of ribosome"/>
    <property type="evidence" value="ECO:0007669"/>
    <property type="project" value="InterPro"/>
</dbReference>
<accession>A0A2Z2KS27</accession>
<gene>
    <name evidence="5" type="primary">rps9</name>
</gene>
<keyword evidence="3 4" id="KW-0687">Ribonucleoprotein</keyword>
<dbReference type="GO" id="GO:0022627">
    <property type="term" value="C:cytosolic small ribosomal subunit"/>
    <property type="evidence" value="ECO:0007669"/>
    <property type="project" value="TreeGrafter"/>
</dbReference>
<evidence type="ECO:0000256" key="3">
    <source>
        <dbReference type="ARBA" id="ARBA00023274"/>
    </source>
</evidence>
<dbReference type="InterPro" id="IPR023035">
    <property type="entry name" value="Ribosomal_uS9_bac/plastid"/>
</dbReference>
<dbReference type="Pfam" id="PF00380">
    <property type="entry name" value="Ribosomal_S9"/>
    <property type="match status" value="1"/>
</dbReference>
<dbReference type="InterPro" id="IPR020568">
    <property type="entry name" value="Ribosomal_Su5_D2-typ_SF"/>
</dbReference>
<dbReference type="NCBIfam" id="NF001099">
    <property type="entry name" value="PRK00132.1"/>
    <property type="match status" value="1"/>
</dbReference>
<dbReference type="FunFam" id="3.30.230.10:FF:000001">
    <property type="entry name" value="30S ribosomal protein S9"/>
    <property type="match status" value="1"/>
</dbReference>
<dbReference type="GO" id="GO:0006412">
    <property type="term" value="P:translation"/>
    <property type="evidence" value="ECO:0007669"/>
    <property type="project" value="InterPro"/>
</dbReference>